<dbReference type="InterPro" id="IPR001173">
    <property type="entry name" value="Glyco_trans_2-like"/>
</dbReference>
<dbReference type="PANTHER" id="PTHR43179">
    <property type="entry name" value="RHAMNOSYLTRANSFERASE WBBL"/>
    <property type="match status" value="1"/>
</dbReference>
<protein>
    <recommendedName>
        <fullName evidence="1 2">Glycosyltransferase 2-like domain-containing protein</fullName>
    </recommendedName>
</protein>
<name>A0A2M8EPF5_9BACT</name>
<feature type="domain" description="Glycosyltransferase 2-like" evidence="2">
    <location>
        <begin position="142"/>
        <end position="227"/>
    </location>
</feature>
<dbReference type="InterPro" id="IPR029044">
    <property type="entry name" value="Nucleotide-diphossugar_trans"/>
</dbReference>
<evidence type="ECO:0000259" key="2">
    <source>
        <dbReference type="Pfam" id="PF13632"/>
    </source>
</evidence>
<sequence>MHEIDVSIIIVHAFSRLLVRQTLRGIRRAAPKLNYEVIIIDNTPGCNLKEILNDFPEVRYQAMEKNIGFGSAMNVGIRQTRGKYILIFNPDIIAKPGSLEELKSFMDENEDVGMVGPKLLNPDGSLQHSCYRIPTFMIPAYRRTFLGRFNFGRRAVEDYLMIYDNHDDTMEVDSLIGAALFTRRSALDKVGLFDEQFFMYYEDNDLCRRFWENGYKVIYHPKAQMVHYHRRISADGKFLQQLTSRFTWIQIASALKFFKKYRKSSNPRQKLSLNKEVDV</sequence>
<accession>A0A2M8EPF5</accession>
<dbReference type="Pfam" id="PF13632">
    <property type="entry name" value="Glyco_trans_2_3"/>
    <property type="match status" value="1"/>
</dbReference>
<evidence type="ECO:0000259" key="1">
    <source>
        <dbReference type="Pfam" id="PF00535"/>
    </source>
</evidence>
<proteinExistence type="predicted"/>
<dbReference type="SUPFAM" id="SSF53448">
    <property type="entry name" value="Nucleotide-diphospho-sugar transferases"/>
    <property type="match status" value="1"/>
</dbReference>
<feature type="domain" description="Glycosyltransferase 2-like" evidence="1">
    <location>
        <begin position="7"/>
        <end position="116"/>
    </location>
</feature>
<gene>
    <name evidence="3" type="ORF">CO057_02200</name>
</gene>
<comment type="caution">
    <text evidence="3">The sequence shown here is derived from an EMBL/GenBank/DDBJ whole genome shotgun (WGS) entry which is preliminary data.</text>
</comment>
<evidence type="ECO:0000313" key="3">
    <source>
        <dbReference type="EMBL" id="PJC24557.1"/>
    </source>
</evidence>
<dbReference type="Gene3D" id="3.90.550.10">
    <property type="entry name" value="Spore Coat Polysaccharide Biosynthesis Protein SpsA, Chain A"/>
    <property type="match status" value="1"/>
</dbReference>
<dbReference type="EMBL" id="PFSI01000034">
    <property type="protein sequence ID" value="PJC24557.1"/>
    <property type="molecule type" value="Genomic_DNA"/>
</dbReference>
<dbReference type="CDD" id="cd04186">
    <property type="entry name" value="GT_2_like_c"/>
    <property type="match status" value="1"/>
</dbReference>
<organism evidence="3 4">
    <name type="scientific">Candidatus Uhrbacteria bacterium CG_4_9_14_0_2_um_filter_41_50</name>
    <dbReference type="NCBI Taxonomy" id="1975031"/>
    <lineage>
        <taxon>Bacteria</taxon>
        <taxon>Candidatus Uhriibacteriota</taxon>
    </lineage>
</organism>
<evidence type="ECO:0000313" key="4">
    <source>
        <dbReference type="Proteomes" id="UP000230251"/>
    </source>
</evidence>
<reference evidence="4" key="1">
    <citation type="submission" date="2017-09" db="EMBL/GenBank/DDBJ databases">
        <title>Depth-based differentiation of microbial function through sediment-hosted aquifers and enrichment of novel symbionts in the deep terrestrial subsurface.</title>
        <authorList>
            <person name="Probst A.J."/>
            <person name="Ladd B."/>
            <person name="Jarett J.K."/>
            <person name="Geller-Mcgrath D.E."/>
            <person name="Sieber C.M.K."/>
            <person name="Emerson J.B."/>
            <person name="Anantharaman K."/>
            <person name="Thomas B.C."/>
            <person name="Malmstrom R."/>
            <person name="Stieglmeier M."/>
            <person name="Klingl A."/>
            <person name="Woyke T."/>
            <person name="Ryan C.M."/>
            <person name="Banfield J.F."/>
        </authorList>
    </citation>
    <scope>NUCLEOTIDE SEQUENCE [LARGE SCALE GENOMIC DNA]</scope>
</reference>
<dbReference type="Proteomes" id="UP000230251">
    <property type="component" value="Unassembled WGS sequence"/>
</dbReference>
<dbReference type="PANTHER" id="PTHR43179:SF7">
    <property type="entry name" value="RHAMNOSYLTRANSFERASE WBBL"/>
    <property type="match status" value="1"/>
</dbReference>
<dbReference type="AlphaFoldDB" id="A0A2M8EPF5"/>
<dbReference type="Pfam" id="PF00535">
    <property type="entry name" value="Glycos_transf_2"/>
    <property type="match status" value="1"/>
</dbReference>